<name>A0A9Q0XBZ3_9SAUR</name>
<comment type="caution">
    <text evidence="1">The sequence shown here is derived from an EMBL/GenBank/DDBJ whole genome shotgun (WGS) entry which is preliminary data.</text>
</comment>
<protein>
    <submittedName>
        <fullName evidence="1">Uncharacterized protein</fullName>
    </submittedName>
</protein>
<proteinExistence type="predicted"/>
<accession>A0A9Q0XBZ3</accession>
<dbReference type="AlphaFoldDB" id="A0A9Q0XBZ3"/>
<keyword evidence="2" id="KW-1185">Reference proteome</keyword>
<gene>
    <name evidence="1" type="ORF">JRQ81_007654</name>
</gene>
<evidence type="ECO:0000313" key="1">
    <source>
        <dbReference type="EMBL" id="KAJ7309600.1"/>
    </source>
</evidence>
<sequence length="202" mass="22515">MQAGSHLTPTSIITMPCVLPGHNATVDKKAPLPELRSISERMGNTYSSVLGAQNLAPFNEWRMEAKANSSRTGPQRPEDWGRRIPRSVATCLYTPKTSSGELSFQTGAKWKRTQRRSRMQKRCRSWRQSTILSLPSKEDLGPPTEHLTGQCRLSRLPELELRRNFPCGTHIGLQGDAVFVFSALPSPWAAASCRLAEEELNV</sequence>
<evidence type="ECO:0000313" key="2">
    <source>
        <dbReference type="Proteomes" id="UP001142489"/>
    </source>
</evidence>
<dbReference type="EMBL" id="JAPFRF010000016">
    <property type="protein sequence ID" value="KAJ7309600.1"/>
    <property type="molecule type" value="Genomic_DNA"/>
</dbReference>
<reference evidence="1" key="1">
    <citation type="journal article" date="2023" name="DNA Res.">
        <title>Chromosome-level genome assembly of Phrynocephalus forsythii using third-generation DNA sequencing and Hi-C analysis.</title>
        <authorList>
            <person name="Qi Y."/>
            <person name="Zhao W."/>
            <person name="Zhao Y."/>
            <person name="Niu C."/>
            <person name="Cao S."/>
            <person name="Zhang Y."/>
        </authorList>
    </citation>
    <scope>NUCLEOTIDE SEQUENCE</scope>
    <source>
        <tissue evidence="1">Muscle</tissue>
    </source>
</reference>
<dbReference type="Proteomes" id="UP001142489">
    <property type="component" value="Unassembled WGS sequence"/>
</dbReference>
<organism evidence="1 2">
    <name type="scientific">Phrynocephalus forsythii</name>
    <dbReference type="NCBI Taxonomy" id="171643"/>
    <lineage>
        <taxon>Eukaryota</taxon>
        <taxon>Metazoa</taxon>
        <taxon>Chordata</taxon>
        <taxon>Craniata</taxon>
        <taxon>Vertebrata</taxon>
        <taxon>Euteleostomi</taxon>
        <taxon>Lepidosauria</taxon>
        <taxon>Squamata</taxon>
        <taxon>Bifurcata</taxon>
        <taxon>Unidentata</taxon>
        <taxon>Episquamata</taxon>
        <taxon>Toxicofera</taxon>
        <taxon>Iguania</taxon>
        <taxon>Acrodonta</taxon>
        <taxon>Agamidae</taxon>
        <taxon>Agaminae</taxon>
        <taxon>Phrynocephalus</taxon>
    </lineage>
</organism>